<evidence type="ECO:0000313" key="2">
    <source>
        <dbReference type="WBParaSite" id="SPAL_0000955650.1"/>
    </source>
</evidence>
<dbReference type="AlphaFoldDB" id="A0A0N5BUN6"/>
<reference evidence="2" key="1">
    <citation type="submission" date="2017-02" db="UniProtKB">
        <authorList>
            <consortium name="WormBaseParasite"/>
        </authorList>
    </citation>
    <scope>IDENTIFICATION</scope>
</reference>
<sequence length="145" mass="16882">MGKAIQERYERKIAEYIHDLHKRFGYNKDHEFIKVKTLFLHHHRITIREFDYMVGRNFKNFISQSKYKDLFTITGTGVIFNEKAKKKNSRSTDIGESSNLQEQHQAGRMTDGGFIILLSEMDSLPALALRRPAFLTFLASLLITT</sequence>
<protein>
    <submittedName>
        <fullName evidence="2">HTH OST-type domain-containing protein</fullName>
    </submittedName>
</protein>
<keyword evidence="1" id="KW-1185">Reference proteome</keyword>
<proteinExistence type="predicted"/>
<organism evidence="1 2">
    <name type="scientific">Strongyloides papillosus</name>
    <name type="common">Intestinal threadworm</name>
    <dbReference type="NCBI Taxonomy" id="174720"/>
    <lineage>
        <taxon>Eukaryota</taxon>
        <taxon>Metazoa</taxon>
        <taxon>Ecdysozoa</taxon>
        <taxon>Nematoda</taxon>
        <taxon>Chromadorea</taxon>
        <taxon>Rhabditida</taxon>
        <taxon>Tylenchina</taxon>
        <taxon>Panagrolaimomorpha</taxon>
        <taxon>Strongyloidoidea</taxon>
        <taxon>Strongyloididae</taxon>
        <taxon>Strongyloides</taxon>
    </lineage>
</organism>
<evidence type="ECO:0000313" key="1">
    <source>
        <dbReference type="Proteomes" id="UP000046392"/>
    </source>
</evidence>
<accession>A0A0N5BUN6</accession>
<name>A0A0N5BUN6_STREA</name>
<dbReference type="WBParaSite" id="SPAL_0000955650.1">
    <property type="protein sequence ID" value="SPAL_0000955650.1"/>
    <property type="gene ID" value="SPAL_0000955650"/>
</dbReference>
<dbReference type="Proteomes" id="UP000046392">
    <property type="component" value="Unplaced"/>
</dbReference>